<accession>A0A0K0DDS5</accession>
<comment type="subcellular location">
    <subcellularLocation>
        <location evidence="9">Endoplasmic reticulum</location>
    </subcellularLocation>
    <subcellularLocation>
        <location evidence="9">Golgi apparatus</location>
        <location evidence="9">cis-Golgi network</location>
    </subcellularLocation>
    <subcellularLocation>
        <location evidence="1">Golgi apparatus</location>
    </subcellularLocation>
</comment>
<dbReference type="CDD" id="cd14856">
    <property type="entry name" value="TRAPPC4_synbindin"/>
    <property type="match status" value="1"/>
</dbReference>
<dbReference type="STRING" id="6313.A0A0K0DDS5"/>
<comment type="similarity">
    <text evidence="6">Belongs to the TRAPP small subunits family. TRAPPC4 subfamily.</text>
</comment>
<dbReference type="InterPro" id="IPR007233">
    <property type="entry name" value="TRAPPC"/>
</dbReference>
<name>A0A0K0DDS5_ANGCA</name>
<keyword evidence="5 9" id="KW-0333">Golgi apparatus</keyword>
<dbReference type="FunFam" id="3.30.450.70:FF:000017">
    <property type="entry name" value="Sybindin-like family protein"/>
    <property type="match status" value="1"/>
</dbReference>
<dbReference type="SMART" id="SM01399">
    <property type="entry name" value="Sybindin"/>
    <property type="match status" value="1"/>
</dbReference>
<evidence type="ECO:0000313" key="10">
    <source>
        <dbReference type="Proteomes" id="UP000035642"/>
    </source>
</evidence>
<proteinExistence type="inferred from homology"/>
<dbReference type="PANTHER" id="PTHR23249:SF15">
    <property type="entry name" value="TRAFFICKING PROTEIN PARTICLE COMPLEX SUBUNIT 4"/>
    <property type="match status" value="1"/>
</dbReference>
<dbReference type="GO" id="GO:0030008">
    <property type="term" value="C:TRAPP complex"/>
    <property type="evidence" value="ECO:0007669"/>
    <property type="project" value="UniProtKB-UniRule"/>
</dbReference>
<reference evidence="11" key="2">
    <citation type="submission" date="2017-02" db="UniProtKB">
        <authorList>
            <consortium name="WormBaseParasite"/>
        </authorList>
    </citation>
    <scope>IDENTIFICATION</scope>
</reference>
<keyword evidence="4 9" id="KW-0931">ER-Golgi transport</keyword>
<dbReference type="Proteomes" id="UP000035642">
    <property type="component" value="Unassembled WGS sequence"/>
</dbReference>
<dbReference type="AlphaFoldDB" id="A0A0K0DDS5"/>
<comment type="subunit">
    <text evidence="8">Component of the multisubunit TRAPP (transport protein particle) complex, which includes at least TRAPPC2, TRAPPC2L, TRAPPC3, TRAPPC3L, TRAPPC4, TRAPPC5, TRAPPC8, TRAPPC9, TRAPPC10, TRAPPC11 and TRAPPC12. Interacts with SDC2.</text>
</comment>
<evidence type="ECO:0000256" key="3">
    <source>
        <dbReference type="ARBA" id="ARBA00022824"/>
    </source>
</evidence>
<keyword evidence="3 9" id="KW-0256">Endoplasmic reticulum</keyword>
<evidence type="ECO:0000256" key="8">
    <source>
        <dbReference type="ARBA" id="ARBA00046941"/>
    </source>
</evidence>
<reference evidence="10" key="1">
    <citation type="submission" date="2012-09" db="EMBL/GenBank/DDBJ databases">
        <authorList>
            <person name="Martin A.A."/>
        </authorList>
    </citation>
    <scope>NUCLEOTIDE SEQUENCE</scope>
</reference>
<evidence type="ECO:0000256" key="9">
    <source>
        <dbReference type="RuleBase" id="RU366065"/>
    </source>
</evidence>
<evidence type="ECO:0000313" key="11">
    <source>
        <dbReference type="WBParaSite" id="ACAC_0000891701-mRNA-1"/>
    </source>
</evidence>
<dbReference type="PANTHER" id="PTHR23249">
    <property type="entry name" value="TRAFFICKING PROTEIN PARTICLE COMPLEX SUBUNIT"/>
    <property type="match status" value="1"/>
</dbReference>
<dbReference type="WBParaSite" id="ACAC_0000891701-mRNA-1">
    <property type="protein sequence ID" value="ACAC_0000891701-mRNA-1"/>
    <property type="gene ID" value="ACAC_0000891701"/>
</dbReference>
<organism evidence="10 11">
    <name type="scientific">Angiostrongylus cantonensis</name>
    <name type="common">Rat lungworm</name>
    <dbReference type="NCBI Taxonomy" id="6313"/>
    <lineage>
        <taxon>Eukaryota</taxon>
        <taxon>Metazoa</taxon>
        <taxon>Ecdysozoa</taxon>
        <taxon>Nematoda</taxon>
        <taxon>Chromadorea</taxon>
        <taxon>Rhabditida</taxon>
        <taxon>Rhabditina</taxon>
        <taxon>Rhabditomorpha</taxon>
        <taxon>Strongyloidea</taxon>
        <taxon>Metastrongylidae</taxon>
        <taxon>Angiostrongylus</taxon>
    </lineage>
</organism>
<dbReference type="Gene3D" id="3.30.450.70">
    <property type="match status" value="1"/>
</dbReference>
<dbReference type="SUPFAM" id="SSF64356">
    <property type="entry name" value="SNARE-like"/>
    <property type="match status" value="1"/>
</dbReference>
<protein>
    <recommendedName>
        <fullName evidence="9">Trafficking protein particle complex subunit</fullName>
    </recommendedName>
</protein>
<sequence length="258" mass="28910">MKESLGIYNMAVFDRKSDGGISSVERVIMVWAFKLGLFQGCHRFILMSVQQVFIISRAGSLIYDWEAKTDVVEVERICDYPLDIILEEVDQKAVVVYYVTEVNGFKVSGTKILAGEVEQSVFKYLEDAANFPVSVRFSPPSISTNEKIILSSMFHSLFTIAVQLSPAARSSGIEVVETTQFRLSCLQSRTGVKFVVVTSPPSAIAVESLLNKVYELYADYALKNPFYAIDMPIRCSKFEEGLKSLLERVDKNSSFVTM</sequence>
<evidence type="ECO:0000256" key="7">
    <source>
        <dbReference type="ARBA" id="ARBA00046052"/>
    </source>
</evidence>
<evidence type="ECO:0000256" key="1">
    <source>
        <dbReference type="ARBA" id="ARBA00004555"/>
    </source>
</evidence>
<dbReference type="GO" id="GO:0005783">
    <property type="term" value="C:endoplasmic reticulum"/>
    <property type="evidence" value="ECO:0007669"/>
    <property type="project" value="UniProtKB-SubCell"/>
</dbReference>
<comment type="subunit">
    <text evidence="9">Part of the multisubunit transport protein particle (TRAPP) complex.</text>
</comment>
<keyword evidence="10" id="KW-1185">Reference proteome</keyword>
<dbReference type="Pfam" id="PF04099">
    <property type="entry name" value="Sybindin"/>
    <property type="match status" value="1"/>
</dbReference>
<evidence type="ECO:0000256" key="6">
    <source>
        <dbReference type="ARBA" id="ARBA00038179"/>
    </source>
</evidence>
<dbReference type="InterPro" id="IPR011012">
    <property type="entry name" value="Longin-like_dom_sf"/>
</dbReference>
<evidence type="ECO:0000256" key="4">
    <source>
        <dbReference type="ARBA" id="ARBA00022892"/>
    </source>
</evidence>
<dbReference type="GO" id="GO:0006888">
    <property type="term" value="P:endoplasmic reticulum to Golgi vesicle-mediated transport"/>
    <property type="evidence" value="ECO:0007669"/>
    <property type="project" value="UniProtKB-UniRule"/>
</dbReference>
<dbReference type="GO" id="GO:0005794">
    <property type="term" value="C:Golgi apparatus"/>
    <property type="evidence" value="ECO:0007669"/>
    <property type="project" value="UniProtKB-SubCell"/>
</dbReference>
<keyword evidence="2 9" id="KW-0813">Transport</keyword>
<evidence type="ECO:0000256" key="5">
    <source>
        <dbReference type="ARBA" id="ARBA00023034"/>
    </source>
</evidence>
<comment type="function">
    <text evidence="7">Core component of the TRAPP complexes which has a function of guanine nucleotide exchange factor activity for Rab1 GTPase. Plays a role in vesicular transport from endoplasmic reticulum to Golgi and autophagy. May play a role in dendrite postsynaptic membrane trafficking.</text>
</comment>
<evidence type="ECO:0000256" key="2">
    <source>
        <dbReference type="ARBA" id="ARBA00022448"/>
    </source>
</evidence>